<reference evidence="11" key="1">
    <citation type="submission" date="2022-09" db="EMBL/GenBank/DDBJ databases">
        <title>Aureispira anguillicida sp. nov., isolated from Leptocephalus of Japanese eel Anguilla japonica.</title>
        <authorList>
            <person name="Yuasa K."/>
            <person name="Mekata T."/>
            <person name="Ikunari K."/>
        </authorList>
    </citation>
    <scope>NUCLEOTIDE SEQUENCE</scope>
    <source>
        <strain evidence="11">EL160426</strain>
    </source>
</reference>
<comment type="similarity">
    <text evidence="9">Belongs to the peptidase M15D family.</text>
</comment>
<organism evidence="11 12">
    <name type="scientific">Aureispira anguillae</name>
    <dbReference type="NCBI Taxonomy" id="2864201"/>
    <lineage>
        <taxon>Bacteria</taxon>
        <taxon>Pseudomonadati</taxon>
        <taxon>Bacteroidota</taxon>
        <taxon>Saprospiria</taxon>
        <taxon>Saprospirales</taxon>
        <taxon>Saprospiraceae</taxon>
        <taxon>Aureispira</taxon>
    </lineage>
</organism>
<dbReference type="PANTHER" id="PTHR43126:SF1">
    <property type="entry name" value="D-ALANYL-D-ALANINE DIPEPTIDASE"/>
    <property type="match status" value="1"/>
</dbReference>
<dbReference type="Gene3D" id="3.30.1380.10">
    <property type="match status" value="1"/>
</dbReference>
<comment type="catalytic activity">
    <reaction evidence="1 9">
        <text>D-alanyl-D-alanine + H2O = 2 D-alanine</text>
        <dbReference type="Rhea" id="RHEA:20661"/>
        <dbReference type="ChEBI" id="CHEBI:15377"/>
        <dbReference type="ChEBI" id="CHEBI:57416"/>
        <dbReference type="ChEBI" id="CHEBI:57822"/>
        <dbReference type="EC" id="3.4.13.22"/>
    </reaction>
</comment>
<keyword evidence="12" id="KW-1185">Reference proteome</keyword>
<evidence type="ECO:0000256" key="3">
    <source>
        <dbReference type="ARBA" id="ARBA00022723"/>
    </source>
</evidence>
<dbReference type="GO" id="GO:0006508">
    <property type="term" value="P:proteolysis"/>
    <property type="evidence" value="ECO:0007669"/>
    <property type="project" value="UniProtKB-KW"/>
</dbReference>
<dbReference type="CDD" id="cd14840">
    <property type="entry name" value="D-Ala-D-Ala_dipeptidase_Aad"/>
    <property type="match status" value="1"/>
</dbReference>
<proteinExistence type="inferred from homology"/>
<keyword evidence="8" id="KW-0961">Cell wall biogenesis/degradation</keyword>
<evidence type="ECO:0000256" key="1">
    <source>
        <dbReference type="ARBA" id="ARBA00001362"/>
    </source>
</evidence>
<evidence type="ECO:0000256" key="5">
    <source>
        <dbReference type="ARBA" id="ARBA00022833"/>
    </source>
</evidence>
<dbReference type="GO" id="GO:0160237">
    <property type="term" value="F:D-Ala-D-Ala dipeptidase activity"/>
    <property type="evidence" value="ECO:0007669"/>
    <property type="project" value="UniProtKB-EC"/>
</dbReference>
<feature type="site" description="Transition state stabilizer" evidence="9">
    <location>
        <position position="139"/>
    </location>
</feature>
<dbReference type="AlphaFoldDB" id="A0A915YL96"/>
<feature type="binding site" evidence="9">
    <location>
        <position position="173"/>
    </location>
    <ligand>
        <name>Zn(2+)</name>
        <dbReference type="ChEBI" id="CHEBI:29105"/>
        <note>catalytic</note>
    </ligand>
</feature>
<sequence length="255" mass="29629">MKTIIAAHKLLLSWTTITLLCIACSSPNTTPTPMATHLIDSTQIDRILLDSTPPQPTALTEEELDSIFNLNDSTWVNLKELYPKIVLDLRYATTNNFMKLQIYDCPKCYLRLATAKALLKAQDELEKQNLGFKMFDCYRPQSAQYKLWKKVPDPRYVSPPSRGSMHSRGGALDLTIINLENGEELEMGTEYDYFGKKAYWSNKNLPQQVLDNRQLLRNTLEFHGFKTVTTEWWHFSYRRAWFKLSNMQWDCSPDE</sequence>
<evidence type="ECO:0000256" key="6">
    <source>
        <dbReference type="ARBA" id="ARBA00022997"/>
    </source>
</evidence>
<keyword evidence="6 9" id="KW-0224">Dipeptidase</keyword>
<dbReference type="GO" id="GO:0071555">
    <property type="term" value="P:cell wall organization"/>
    <property type="evidence" value="ECO:0007669"/>
    <property type="project" value="UniProtKB-KW"/>
</dbReference>
<keyword evidence="4 9" id="KW-0378">Hydrolase</keyword>
<gene>
    <name evidence="11" type="ORF">AsAng_0060830</name>
</gene>
<evidence type="ECO:0000256" key="2">
    <source>
        <dbReference type="ARBA" id="ARBA00022670"/>
    </source>
</evidence>
<evidence type="ECO:0000256" key="9">
    <source>
        <dbReference type="HAMAP-Rule" id="MF_01924"/>
    </source>
</evidence>
<keyword evidence="5 9" id="KW-0862">Zinc</keyword>
<dbReference type="InterPro" id="IPR009045">
    <property type="entry name" value="Zn_M74/Hedgehog-like"/>
</dbReference>
<dbReference type="EC" id="3.4.13.22" evidence="9"/>
<keyword evidence="7 9" id="KW-0482">Metalloprotease</keyword>
<accession>A0A915YL96</accession>
<dbReference type="HAMAP" id="MF_01924">
    <property type="entry name" value="A_A_dipeptidase"/>
    <property type="match status" value="1"/>
</dbReference>
<name>A0A915YL96_9BACT</name>
<keyword evidence="3 9" id="KW-0479">Metal-binding</keyword>
<dbReference type="InterPro" id="IPR000755">
    <property type="entry name" value="A_A_dipeptidase"/>
</dbReference>
<dbReference type="EMBL" id="AP026867">
    <property type="protein sequence ID" value="BDS15299.1"/>
    <property type="molecule type" value="Genomic_DNA"/>
</dbReference>
<evidence type="ECO:0000256" key="10">
    <source>
        <dbReference type="SAM" id="SignalP"/>
    </source>
</evidence>
<evidence type="ECO:0000313" key="11">
    <source>
        <dbReference type="EMBL" id="BDS15299.1"/>
    </source>
</evidence>
<keyword evidence="2 9" id="KW-0645">Protease</keyword>
<feature type="active site" description="Proton donor/acceptor" evidence="9">
    <location>
        <position position="231"/>
    </location>
</feature>
<evidence type="ECO:0000256" key="4">
    <source>
        <dbReference type="ARBA" id="ARBA00022801"/>
    </source>
</evidence>
<keyword evidence="10" id="KW-0732">Signal</keyword>
<dbReference type="SUPFAM" id="SSF55166">
    <property type="entry name" value="Hedgehog/DD-peptidase"/>
    <property type="match status" value="1"/>
</dbReference>
<evidence type="ECO:0000256" key="7">
    <source>
        <dbReference type="ARBA" id="ARBA00023049"/>
    </source>
</evidence>
<dbReference type="RefSeq" id="WP_264790463.1">
    <property type="nucleotide sequence ID" value="NZ_AP026867.1"/>
</dbReference>
<dbReference type="GO" id="GO:0008237">
    <property type="term" value="F:metallopeptidase activity"/>
    <property type="evidence" value="ECO:0007669"/>
    <property type="project" value="UniProtKB-KW"/>
</dbReference>
<protein>
    <recommendedName>
        <fullName evidence="9">D-alanyl-D-alanine dipeptidase</fullName>
        <shortName evidence="9">D-Ala-D-Ala dipeptidase</shortName>
        <ecNumber evidence="9">3.4.13.22</ecNumber>
    </recommendedName>
</protein>
<comment type="cofactor">
    <cofactor evidence="9">
        <name>Zn(2+)</name>
        <dbReference type="ChEBI" id="CHEBI:29105"/>
    </cofactor>
    <text evidence="9">Binds 1 zinc ion per subunit.</text>
</comment>
<evidence type="ECO:0000256" key="8">
    <source>
        <dbReference type="ARBA" id="ARBA00023316"/>
    </source>
</evidence>
<dbReference type="KEGG" id="aup:AsAng_0060830"/>
<feature type="binding site" evidence="9">
    <location>
        <position position="234"/>
    </location>
    <ligand>
        <name>Zn(2+)</name>
        <dbReference type="ChEBI" id="CHEBI:29105"/>
        <note>catalytic</note>
    </ligand>
</feature>
<comment type="function">
    <text evidence="9">Catalyzes hydrolysis of the D-alanyl-D-alanine dipeptide.</text>
</comment>
<dbReference type="PANTHER" id="PTHR43126">
    <property type="entry name" value="D-ALANYL-D-ALANINE DIPEPTIDASE"/>
    <property type="match status" value="1"/>
</dbReference>
<dbReference type="Proteomes" id="UP001060919">
    <property type="component" value="Chromosome"/>
</dbReference>
<feature type="chain" id="PRO_5037203904" description="D-alanyl-D-alanine dipeptidase" evidence="10">
    <location>
        <begin position="26"/>
        <end position="255"/>
    </location>
</feature>
<feature type="signal peptide" evidence="10">
    <location>
        <begin position="1"/>
        <end position="25"/>
    </location>
</feature>
<evidence type="ECO:0000313" key="12">
    <source>
        <dbReference type="Proteomes" id="UP001060919"/>
    </source>
</evidence>
<dbReference type="Pfam" id="PF01427">
    <property type="entry name" value="Peptidase_M15"/>
    <property type="match status" value="1"/>
</dbReference>
<feature type="binding site" evidence="9">
    <location>
        <position position="166"/>
    </location>
    <ligand>
        <name>Zn(2+)</name>
        <dbReference type="ChEBI" id="CHEBI:29105"/>
        <note>catalytic</note>
    </ligand>
</feature>
<dbReference type="GO" id="GO:0008270">
    <property type="term" value="F:zinc ion binding"/>
    <property type="evidence" value="ECO:0007669"/>
    <property type="project" value="UniProtKB-UniRule"/>
</dbReference>